<name>A0ACC6VLB4_9EURY</name>
<evidence type="ECO:0000313" key="1">
    <source>
        <dbReference type="EMBL" id="MFB9811861.1"/>
    </source>
</evidence>
<reference evidence="1" key="1">
    <citation type="submission" date="2024-09" db="EMBL/GenBank/DDBJ databases">
        <authorList>
            <person name="Sun Q."/>
            <person name="Mori K."/>
        </authorList>
    </citation>
    <scope>NUCLEOTIDE SEQUENCE</scope>
    <source>
        <strain evidence="1">JCM 19018</strain>
    </source>
</reference>
<gene>
    <name evidence="1" type="ORF">ACFFN7_10830</name>
</gene>
<proteinExistence type="predicted"/>
<dbReference type="EMBL" id="JBHMAK010000007">
    <property type="protein sequence ID" value="MFB9811861.1"/>
    <property type="molecule type" value="Genomic_DNA"/>
</dbReference>
<accession>A0ACC6VLB4</accession>
<sequence>MLPRRNDLVAACSLYFEPPAARVVLCLGFDFELCCVVAGCTEILDGEFRPIL</sequence>
<comment type="caution">
    <text evidence="1">The sequence shown here is derived from an EMBL/GenBank/DDBJ whole genome shotgun (WGS) entry which is preliminary data.</text>
</comment>
<dbReference type="Proteomes" id="UP001589559">
    <property type="component" value="Unassembled WGS sequence"/>
</dbReference>
<evidence type="ECO:0000313" key="2">
    <source>
        <dbReference type="Proteomes" id="UP001589559"/>
    </source>
</evidence>
<organism evidence="1 2">
    <name type="scientific">Haloarcula sebkhae</name>
    <dbReference type="NCBI Taxonomy" id="932660"/>
    <lineage>
        <taxon>Archaea</taxon>
        <taxon>Methanobacteriati</taxon>
        <taxon>Methanobacteriota</taxon>
        <taxon>Stenosarchaea group</taxon>
        <taxon>Halobacteria</taxon>
        <taxon>Halobacteriales</taxon>
        <taxon>Haloarculaceae</taxon>
        <taxon>Haloarcula</taxon>
    </lineage>
</organism>
<keyword evidence="2" id="KW-1185">Reference proteome</keyword>
<protein>
    <submittedName>
        <fullName evidence="1">Uncharacterized protein</fullName>
    </submittedName>
</protein>